<protein>
    <recommendedName>
        <fullName evidence="4">Ras-GEF domain-containing protein</fullName>
    </recommendedName>
</protein>
<dbReference type="InterPro" id="IPR036964">
    <property type="entry name" value="RASGEF_cat_dom_sf"/>
</dbReference>
<feature type="compositionally biased region" description="Low complexity" evidence="3">
    <location>
        <begin position="74"/>
        <end position="86"/>
    </location>
</feature>
<evidence type="ECO:0000313" key="5">
    <source>
        <dbReference type="EMBL" id="KAH0568177.1"/>
    </source>
</evidence>
<dbReference type="Gene3D" id="1.10.840.10">
    <property type="entry name" value="Ras guanine-nucleotide exchange factors catalytic domain"/>
    <property type="match status" value="1"/>
</dbReference>
<dbReference type="InterPro" id="IPR023578">
    <property type="entry name" value="Ras_GEF_dom_sf"/>
</dbReference>
<reference evidence="5 6" key="1">
    <citation type="journal article" date="2021" name="J. Hered.">
        <title>A chromosome-level genome assembly of the parasitoid wasp, Cotesia glomerata (Hymenoptera: Braconidae).</title>
        <authorList>
            <person name="Pinto B.J."/>
            <person name="Weis J.J."/>
            <person name="Gamble T."/>
            <person name="Ode P.J."/>
            <person name="Paul R."/>
            <person name="Zaspel J.M."/>
        </authorList>
    </citation>
    <scope>NUCLEOTIDE SEQUENCE [LARGE SCALE GENOMIC DNA]</scope>
    <source>
        <strain evidence="5">CgM1</strain>
    </source>
</reference>
<comment type="caution">
    <text evidence="5">The sequence shown here is derived from an EMBL/GenBank/DDBJ whole genome shotgun (WGS) entry which is preliminary data.</text>
</comment>
<dbReference type="GO" id="GO:0005085">
    <property type="term" value="F:guanyl-nucleotide exchange factor activity"/>
    <property type="evidence" value="ECO:0007669"/>
    <property type="project" value="UniProtKB-KW"/>
</dbReference>
<name>A0AAV7J8D1_COTGL</name>
<dbReference type="GO" id="GO:0007265">
    <property type="term" value="P:Ras protein signal transduction"/>
    <property type="evidence" value="ECO:0007669"/>
    <property type="project" value="TreeGrafter"/>
</dbReference>
<evidence type="ECO:0000256" key="1">
    <source>
        <dbReference type="ARBA" id="ARBA00022658"/>
    </source>
</evidence>
<dbReference type="Proteomes" id="UP000826195">
    <property type="component" value="Unassembled WGS sequence"/>
</dbReference>
<feature type="region of interest" description="Disordered" evidence="3">
    <location>
        <begin position="1"/>
        <end position="25"/>
    </location>
</feature>
<dbReference type="InterPro" id="IPR008937">
    <property type="entry name" value="Ras-like_GEF"/>
</dbReference>
<sequence length="230" mass="26134">MLIAEQKNGELEKRPQPQLPRSSEELEDLHKLLHFPEEVALRLSESEYQLFYQVNPNEYLRHVAQDLATLQSKSASKSSTSSTNHQKQSKELPTTTNSSTQTEEESLWLGATSPYSVQTLINRFNEVSSWVTHTITSGSTVEERQAFLSCFLRVAQTCWNTGNFNSAMEIIAGLNELKMWVDVFIPSFSLCLSSFAFLDTELSVAAFLDLLLHENGHCCEHWYLGHRMAQ</sequence>
<dbReference type="InterPro" id="IPR001895">
    <property type="entry name" value="RASGEF_cat_dom"/>
</dbReference>
<feature type="domain" description="Ras-GEF" evidence="4">
    <location>
        <begin position="35"/>
        <end position="230"/>
    </location>
</feature>
<dbReference type="EMBL" id="JAHXZJ010000001">
    <property type="protein sequence ID" value="KAH0568177.1"/>
    <property type="molecule type" value="Genomic_DNA"/>
</dbReference>
<keyword evidence="6" id="KW-1185">Reference proteome</keyword>
<evidence type="ECO:0000256" key="3">
    <source>
        <dbReference type="SAM" id="MobiDB-lite"/>
    </source>
</evidence>
<dbReference type="PROSITE" id="PS50009">
    <property type="entry name" value="RASGEF_CAT"/>
    <property type="match status" value="1"/>
</dbReference>
<dbReference type="AlphaFoldDB" id="A0AAV7J8D1"/>
<evidence type="ECO:0000313" key="6">
    <source>
        <dbReference type="Proteomes" id="UP000826195"/>
    </source>
</evidence>
<dbReference type="GO" id="GO:0005886">
    <property type="term" value="C:plasma membrane"/>
    <property type="evidence" value="ECO:0007669"/>
    <property type="project" value="TreeGrafter"/>
</dbReference>
<dbReference type="PANTHER" id="PTHR23113">
    <property type="entry name" value="GUANINE NUCLEOTIDE EXCHANGE FACTOR"/>
    <property type="match status" value="1"/>
</dbReference>
<evidence type="ECO:0000256" key="2">
    <source>
        <dbReference type="PROSITE-ProRule" id="PRU00168"/>
    </source>
</evidence>
<proteinExistence type="predicted"/>
<keyword evidence="1 2" id="KW-0344">Guanine-nucleotide releasing factor</keyword>
<feature type="region of interest" description="Disordered" evidence="3">
    <location>
        <begin position="74"/>
        <end position="105"/>
    </location>
</feature>
<evidence type="ECO:0000259" key="4">
    <source>
        <dbReference type="PROSITE" id="PS50009"/>
    </source>
</evidence>
<dbReference type="Pfam" id="PF00617">
    <property type="entry name" value="RasGEF"/>
    <property type="match status" value="1"/>
</dbReference>
<dbReference type="PANTHER" id="PTHR23113:SF368">
    <property type="entry name" value="CELL DIVISION CONTROL PROTEIN 25"/>
    <property type="match status" value="1"/>
</dbReference>
<gene>
    <name evidence="5" type="ORF">KQX54_019363</name>
</gene>
<organism evidence="5 6">
    <name type="scientific">Cotesia glomerata</name>
    <name type="common">Lepidopteran parasitic wasp</name>
    <name type="synonym">Apanteles glomeratus</name>
    <dbReference type="NCBI Taxonomy" id="32391"/>
    <lineage>
        <taxon>Eukaryota</taxon>
        <taxon>Metazoa</taxon>
        <taxon>Ecdysozoa</taxon>
        <taxon>Arthropoda</taxon>
        <taxon>Hexapoda</taxon>
        <taxon>Insecta</taxon>
        <taxon>Pterygota</taxon>
        <taxon>Neoptera</taxon>
        <taxon>Endopterygota</taxon>
        <taxon>Hymenoptera</taxon>
        <taxon>Apocrita</taxon>
        <taxon>Ichneumonoidea</taxon>
        <taxon>Braconidae</taxon>
        <taxon>Microgastrinae</taxon>
        <taxon>Cotesia</taxon>
    </lineage>
</organism>
<dbReference type="SUPFAM" id="SSF48366">
    <property type="entry name" value="Ras GEF"/>
    <property type="match status" value="1"/>
</dbReference>
<accession>A0AAV7J8D1</accession>